<protein>
    <submittedName>
        <fullName evidence="2">Uncharacterized protein</fullName>
    </submittedName>
</protein>
<evidence type="ECO:0000313" key="3">
    <source>
        <dbReference type="Proteomes" id="UP000197065"/>
    </source>
</evidence>
<dbReference type="PROSITE" id="PS51257">
    <property type="entry name" value="PROKAR_LIPOPROTEIN"/>
    <property type="match status" value="1"/>
</dbReference>
<gene>
    <name evidence="2" type="ORF">SAMN07250955_11442</name>
</gene>
<organism evidence="2 3">
    <name type="scientific">Arboricoccus pini</name>
    <dbReference type="NCBI Taxonomy" id="1963835"/>
    <lineage>
        <taxon>Bacteria</taxon>
        <taxon>Pseudomonadati</taxon>
        <taxon>Pseudomonadota</taxon>
        <taxon>Alphaproteobacteria</taxon>
        <taxon>Geminicoccales</taxon>
        <taxon>Geminicoccaceae</taxon>
        <taxon>Arboricoccus</taxon>
    </lineage>
</organism>
<dbReference type="AlphaFoldDB" id="A0A212RTM5"/>
<sequence length="163" mass="17729">MKSIKQGAVLLLVLLGCASPAFAGPPAGRWRIDADIWENSFNAMAEEMFKTLPEDQRDETRMAMESQLEQLKDPEAGGLARIIAFEPDGTVSVEGGDDQVIAEGSHWEETGKTIKIATDDPTDLAFAGAVEGDTIDMHPVLDADAAAEAPWSRDLHLVLRRIR</sequence>
<dbReference type="EMBL" id="FYEH01000014">
    <property type="protein sequence ID" value="SNB75948.1"/>
    <property type="molecule type" value="Genomic_DNA"/>
</dbReference>
<accession>A0A212RTM5</accession>
<feature type="signal peptide" evidence="1">
    <location>
        <begin position="1"/>
        <end position="23"/>
    </location>
</feature>
<keyword evidence="1" id="KW-0732">Signal</keyword>
<proteinExistence type="predicted"/>
<reference evidence="2 3" key="1">
    <citation type="submission" date="2017-06" db="EMBL/GenBank/DDBJ databases">
        <authorList>
            <person name="Kim H.J."/>
            <person name="Triplett B.A."/>
        </authorList>
    </citation>
    <scope>NUCLEOTIDE SEQUENCE [LARGE SCALE GENOMIC DNA]</scope>
    <source>
        <strain evidence="2 3">B29T1</strain>
    </source>
</reference>
<dbReference type="RefSeq" id="WP_088562555.1">
    <property type="nucleotide sequence ID" value="NZ_FYEH01000014.1"/>
</dbReference>
<feature type="chain" id="PRO_5012600690" evidence="1">
    <location>
        <begin position="24"/>
        <end position="163"/>
    </location>
</feature>
<evidence type="ECO:0000313" key="2">
    <source>
        <dbReference type="EMBL" id="SNB75948.1"/>
    </source>
</evidence>
<dbReference type="Proteomes" id="UP000197065">
    <property type="component" value="Unassembled WGS sequence"/>
</dbReference>
<evidence type="ECO:0000256" key="1">
    <source>
        <dbReference type="SAM" id="SignalP"/>
    </source>
</evidence>
<name>A0A212RTM5_9PROT</name>
<keyword evidence="3" id="KW-1185">Reference proteome</keyword>